<dbReference type="FunFam" id="1.20.140.10:FF:000004">
    <property type="entry name" value="Acyl-CoA dehydrogenase FadE25"/>
    <property type="match status" value="1"/>
</dbReference>
<dbReference type="InterPro" id="IPR037069">
    <property type="entry name" value="AcylCoA_DH/ox_N_sf"/>
</dbReference>
<evidence type="ECO:0000256" key="8">
    <source>
        <dbReference type="RuleBase" id="RU362125"/>
    </source>
</evidence>
<evidence type="ECO:0000256" key="4">
    <source>
        <dbReference type="ARBA" id="ARBA00022827"/>
    </source>
</evidence>
<comment type="similarity">
    <text evidence="2 8">Belongs to the acyl-CoA dehydrogenase family.</text>
</comment>
<dbReference type="SUPFAM" id="SSF56645">
    <property type="entry name" value="Acyl-CoA dehydrogenase NM domain-like"/>
    <property type="match status" value="1"/>
</dbReference>
<accession>A0A7C4AJ44</accession>
<comment type="cofactor">
    <cofactor evidence="1 8">
        <name>FAD</name>
        <dbReference type="ChEBI" id="CHEBI:57692"/>
    </cofactor>
</comment>
<dbReference type="EMBL" id="DTHO01000022">
    <property type="protein sequence ID" value="HGG99336.1"/>
    <property type="molecule type" value="Genomic_DNA"/>
</dbReference>
<evidence type="ECO:0000256" key="7">
    <source>
        <dbReference type="ARBA" id="ARBA00072305"/>
    </source>
</evidence>
<evidence type="ECO:0000259" key="11">
    <source>
        <dbReference type="Pfam" id="PF02771"/>
    </source>
</evidence>
<dbReference type="InterPro" id="IPR009075">
    <property type="entry name" value="AcylCo_DH/oxidase_C"/>
</dbReference>
<dbReference type="GO" id="GO:0050660">
    <property type="term" value="F:flavin adenine dinucleotide binding"/>
    <property type="evidence" value="ECO:0007669"/>
    <property type="project" value="InterPro"/>
</dbReference>
<keyword evidence="3 8" id="KW-0285">Flavoprotein</keyword>
<evidence type="ECO:0000256" key="1">
    <source>
        <dbReference type="ARBA" id="ARBA00001974"/>
    </source>
</evidence>
<dbReference type="PROSITE" id="PS00072">
    <property type="entry name" value="ACYL_COA_DH_1"/>
    <property type="match status" value="1"/>
</dbReference>
<gene>
    <name evidence="12" type="ORF">ENV75_02650</name>
</gene>
<dbReference type="EC" id="1.3.8.10" evidence="6"/>
<dbReference type="FunFam" id="1.10.540.10:FF:000002">
    <property type="entry name" value="Acyl-CoA dehydrogenase FadE19"/>
    <property type="match status" value="1"/>
</dbReference>
<dbReference type="GO" id="GO:0003995">
    <property type="term" value="F:acyl-CoA dehydrogenase activity"/>
    <property type="evidence" value="ECO:0007669"/>
    <property type="project" value="InterPro"/>
</dbReference>
<dbReference type="PIRSF" id="PIRSF016578">
    <property type="entry name" value="HsaA"/>
    <property type="match status" value="1"/>
</dbReference>
<dbReference type="SUPFAM" id="SSF47203">
    <property type="entry name" value="Acyl-CoA dehydrogenase C-terminal domain-like"/>
    <property type="match status" value="1"/>
</dbReference>
<evidence type="ECO:0000256" key="6">
    <source>
        <dbReference type="ARBA" id="ARBA00066362"/>
    </source>
</evidence>
<keyword evidence="5 8" id="KW-0560">Oxidoreductase</keyword>
<proteinExistence type="inferred from homology"/>
<dbReference type="InterPro" id="IPR009100">
    <property type="entry name" value="AcylCoA_DH/oxidase_NM_dom_sf"/>
</dbReference>
<dbReference type="Gene3D" id="1.10.540.10">
    <property type="entry name" value="Acyl-CoA dehydrogenase/oxidase, N-terminal domain"/>
    <property type="match status" value="1"/>
</dbReference>
<dbReference type="FunFam" id="2.40.110.10:FF:000001">
    <property type="entry name" value="Acyl-CoA dehydrogenase, mitochondrial"/>
    <property type="match status" value="1"/>
</dbReference>
<dbReference type="InterPro" id="IPR013786">
    <property type="entry name" value="AcylCoA_DH/ox_N"/>
</dbReference>
<dbReference type="Gene3D" id="2.40.110.10">
    <property type="entry name" value="Butyryl-CoA Dehydrogenase, subunit A, domain 2"/>
    <property type="match status" value="1"/>
</dbReference>
<evidence type="ECO:0000256" key="2">
    <source>
        <dbReference type="ARBA" id="ARBA00009347"/>
    </source>
</evidence>
<protein>
    <recommendedName>
        <fullName evidence="7">Cyclohex-1-ene-1-carbonyl-CoA dehydrogenase</fullName>
        <ecNumber evidence="6">1.3.8.10</ecNumber>
    </recommendedName>
</protein>
<dbReference type="Pfam" id="PF02770">
    <property type="entry name" value="Acyl-CoA_dh_M"/>
    <property type="match status" value="1"/>
</dbReference>
<evidence type="ECO:0000256" key="3">
    <source>
        <dbReference type="ARBA" id="ARBA00022630"/>
    </source>
</evidence>
<name>A0A7C4AJ44_9BACT</name>
<dbReference type="Pfam" id="PF02771">
    <property type="entry name" value="Acyl-CoA_dh_N"/>
    <property type="match status" value="1"/>
</dbReference>
<dbReference type="InterPro" id="IPR046373">
    <property type="entry name" value="Acyl-CoA_Oxase/DH_mid-dom_sf"/>
</dbReference>
<dbReference type="AlphaFoldDB" id="A0A7C4AJ44"/>
<dbReference type="InterPro" id="IPR006089">
    <property type="entry name" value="Acyl-CoA_DH_CS"/>
</dbReference>
<evidence type="ECO:0000313" key="12">
    <source>
        <dbReference type="EMBL" id="HGG99336.1"/>
    </source>
</evidence>
<keyword evidence="4 8" id="KW-0274">FAD</keyword>
<dbReference type="InterPro" id="IPR036250">
    <property type="entry name" value="AcylCo_DH-like_C"/>
</dbReference>
<dbReference type="Pfam" id="PF00441">
    <property type="entry name" value="Acyl-CoA_dh_1"/>
    <property type="match status" value="1"/>
</dbReference>
<dbReference type="PANTHER" id="PTHR43884:SF12">
    <property type="entry name" value="ISOVALERYL-COA DEHYDROGENASE, MITOCHONDRIAL-RELATED"/>
    <property type="match status" value="1"/>
</dbReference>
<sequence length="386" mass="42090">MDYFLTEEQKIIKDLAREIAEKHVKPIRAEFDKTGNFPWEIMKILAQADMFRIFVPSEYGGLGTGSLELCLVVEELSRICLGISTTYAANALGTYPIILFGTEEQKKKYLPDIADGKRLVAFALTEPSAGSDAGGIQTTAVRDGDFYILNGRKQWITNGGEAEIYTVIALTDKTKGARGASAFIVEKGTAGFNFGKKEDKMGIRASATRELIFEDCKIPKENLLGKEGMGFIVAMKTLDQSRVGVGAQGVGVAQGAFEEAAKFAKQRIQFGQPVISFQAVQHMLADMAIQIEAARALVYSVARYIDSGAKDITKASAIAKTFATDVAMKVTVDAVQVMGGSGYMKDYPVEKMMRDAKILQIYEGTNQIQRNVIGQAIIKELTKLGI</sequence>
<dbReference type="InterPro" id="IPR006091">
    <property type="entry name" value="Acyl-CoA_Oxase/DH_mid-dom"/>
</dbReference>
<feature type="domain" description="Acyl-CoA dehydrogenase/oxidase N-terminal" evidence="11">
    <location>
        <begin position="6"/>
        <end position="117"/>
    </location>
</feature>
<evidence type="ECO:0000259" key="10">
    <source>
        <dbReference type="Pfam" id="PF02770"/>
    </source>
</evidence>
<dbReference type="PROSITE" id="PS00073">
    <property type="entry name" value="ACYL_COA_DH_2"/>
    <property type="match status" value="1"/>
</dbReference>
<feature type="domain" description="Acyl-CoA oxidase/dehydrogenase middle" evidence="10">
    <location>
        <begin position="121"/>
        <end position="216"/>
    </location>
</feature>
<feature type="domain" description="Acyl-CoA dehydrogenase/oxidase C-terminal" evidence="9">
    <location>
        <begin position="228"/>
        <end position="377"/>
    </location>
</feature>
<comment type="caution">
    <text evidence="12">The sequence shown here is derived from an EMBL/GenBank/DDBJ whole genome shotgun (WGS) entry which is preliminary data.</text>
</comment>
<dbReference type="PANTHER" id="PTHR43884">
    <property type="entry name" value="ACYL-COA DEHYDROGENASE"/>
    <property type="match status" value="1"/>
</dbReference>
<reference evidence="12" key="1">
    <citation type="journal article" date="2020" name="mSystems">
        <title>Genome- and Community-Level Interaction Insights into Carbon Utilization and Element Cycling Functions of Hydrothermarchaeota in Hydrothermal Sediment.</title>
        <authorList>
            <person name="Zhou Z."/>
            <person name="Liu Y."/>
            <person name="Xu W."/>
            <person name="Pan J."/>
            <person name="Luo Z.H."/>
            <person name="Li M."/>
        </authorList>
    </citation>
    <scope>NUCLEOTIDE SEQUENCE [LARGE SCALE GENOMIC DNA]</scope>
    <source>
        <strain evidence="12">SpSt-788</strain>
    </source>
</reference>
<dbReference type="Gene3D" id="1.20.140.10">
    <property type="entry name" value="Butyryl-CoA Dehydrogenase, subunit A, domain 3"/>
    <property type="match status" value="1"/>
</dbReference>
<evidence type="ECO:0000259" key="9">
    <source>
        <dbReference type="Pfam" id="PF00441"/>
    </source>
</evidence>
<evidence type="ECO:0000256" key="5">
    <source>
        <dbReference type="ARBA" id="ARBA00023002"/>
    </source>
</evidence>
<organism evidence="12">
    <name type="scientific">Thermodesulfovibrio aggregans</name>
    <dbReference type="NCBI Taxonomy" id="86166"/>
    <lineage>
        <taxon>Bacteria</taxon>
        <taxon>Pseudomonadati</taxon>
        <taxon>Nitrospirota</taxon>
        <taxon>Thermodesulfovibrionia</taxon>
        <taxon>Thermodesulfovibrionales</taxon>
        <taxon>Thermodesulfovibrionaceae</taxon>
        <taxon>Thermodesulfovibrio</taxon>
    </lineage>
</organism>